<dbReference type="InterPro" id="IPR017850">
    <property type="entry name" value="Alkaline_phosphatase_core_sf"/>
</dbReference>
<dbReference type="Proteomes" id="UP000237230">
    <property type="component" value="Unassembled WGS sequence"/>
</dbReference>
<dbReference type="AlphaFoldDB" id="A0A2S3XBR3"/>
<feature type="domain" description="Metalloenzyme" evidence="1">
    <location>
        <begin position="152"/>
        <end position="235"/>
    </location>
</feature>
<dbReference type="Pfam" id="PF01676">
    <property type="entry name" value="Metalloenzyme"/>
    <property type="match status" value="1"/>
</dbReference>
<evidence type="ECO:0000259" key="1">
    <source>
        <dbReference type="Pfam" id="PF01676"/>
    </source>
</evidence>
<dbReference type="EMBL" id="MINH01000016">
    <property type="protein sequence ID" value="POG12863.1"/>
    <property type="molecule type" value="Genomic_DNA"/>
</dbReference>
<reference evidence="2 3" key="1">
    <citation type="submission" date="2016-08" db="EMBL/GenBank/DDBJ databases">
        <authorList>
            <person name="Seilhamer J.J."/>
        </authorList>
    </citation>
    <scope>NUCLEOTIDE SEQUENCE [LARGE SCALE GENOMIC DNA]</scope>
    <source>
        <strain evidence="2 3">KH-21-114</strain>
    </source>
</reference>
<dbReference type="Gene3D" id="3.40.720.10">
    <property type="entry name" value="Alkaline Phosphatase, subunit A"/>
    <property type="match status" value="2"/>
</dbReference>
<protein>
    <recommendedName>
        <fullName evidence="1">Metalloenzyme domain-containing protein</fullName>
    </recommendedName>
</protein>
<evidence type="ECO:0000313" key="2">
    <source>
        <dbReference type="EMBL" id="POG12863.1"/>
    </source>
</evidence>
<organism evidence="2 3">
    <name type="scientific">Pseudomonas putida</name>
    <name type="common">Arthrobacter siderocapsulatus</name>
    <dbReference type="NCBI Taxonomy" id="303"/>
    <lineage>
        <taxon>Bacteria</taxon>
        <taxon>Pseudomonadati</taxon>
        <taxon>Pseudomonadota</taxon>
        <taxon>Gammaproteobacteria</taxon>
        <taxon>Pseudomonadales</taxon>
        <taxon>Pseudomonadaceae</taxon>
        <taxon>Pseudomonas</taxon>
    </lineage>
</organism>
<reference evidence="2 3" key="2">
    <citation type="submission" date="2018-03" db="EMBL/GenBank/DDBJ databases">
        <title>Draft genome of Pseudomonas putida strain KH-21-114.</title>
        <authorList>
            <person name="Yoshizawa S."/>
            <person name="Khan N.H."/>
            <person name="Nishimura M."/>
            <person name="Chiura H.X."/>
            <person name="Ogura Y."/>
            <person name="Hayashi T."/>
            <person name="Kogure K."/>
        </authorList>
    </citation>
    <scope>NUCLEOTIDE SEQUENCE [LARGE SCALE GENOMIC DNA]</scope>
    <source>
        <strain evidence="2 3">KH-21-114</strain>
    </source>
</reference>
<accession>A0A2S3XBR3</accession>
<name>A0A2S3XBR3_PSEPU</name>
<proteinExistence type="predicted"/>
<dbReference type="GO" id="GO:0046872">
    <property type="term" value="F:metal ion binding"/>
    <property type="evidence" value="ECO:0007669"/>
    <property type="project" value="InterPro"/>
</dbReference>
<dbReference type="InterPro" id="IPR006124">
    <property type="entry name" value="Metalloenzyme"/>
</dbReference>
<dbReference type="GO" id="GO:0003824">
    <property type="term" value="F:catalytic activity"/>
    <property type="evidence" value="ECO:0007669"/>
    <property type="project" value="InterPro"/>
</dbReference>
<comment type="caution">
    <text evidence="2">The sequence shown here is derived from an EMBL/GenBank/DDBJ whole genome shotgun (WGS) entry which is preliminary data.</text>
</comment>
<dbReference type="SUPFAM" id="SSF53649">
    <property type="entry name" value="Alkaline phosphatase-like"/>
    <property type="match status" value="1"/>
</dbReference>
<gene>
    <name evidence="2" type="ORF">BGP84_02130</name>
</gene>
<sequence length="414" mass="45750">MRLIALTAAGLLLVLLFKGCDARQPLMQPKTLIIGMDGVQLQHYEQLGDDTNLQKRLIYGKAYAGGINGRASEQATNSGPGWMTLLTGVWANKHGVIANTESLRVDPEFPSLFKRLRDALPNAYLSSIVNWSPINTAFLLEDAQGNNVRESGLSDEQVTARTLEILENTPADFTYIQLDEPDQAGHASGFGPAYQFALRETDNRLGRLLDKVEARAYKHPQEDWLVIVCTDHGRDYGGAGHGGVTEQEKTVFIASNKRLNEELHQPSIPEDNPGPNNLYGYAAQTSVAPTVLRHMGLDLLPQWKLDGTPLLGATGVRKARAIEGEAKLLWNSDSQGTVTIHRNGQLVATVQAYLQQWTDPQGMRQASDYVLELDETPVAVRTRPVSQPFVIEQSSNHVRGITCRNEFTRSCKWP</sequence>
<evidence type="ECO:0000313" key="3">
    <source>
        <dbReference type="Proteomes" id="UP000237230"/>
    </source>
</evidence>